<reference evidence="1 3" key="1">
    <citation type="submission" date="2019-07" db="EMBL/GenBank/DDBJ databases">
        <title>Whole genome shotgun sequence of Frigoribacterium faeni NBRC 103066.</title>
        <authorList>
            <person name="Hosoyama A."/>
            <person name="Uohara A."/>
            <person name="Ohji S."/>
            <person name="Ichikawa N."/>
        </authorList>
    </citation>
    <scope>NUCLEOTIDE SEQUENCE [LARGE SCALE GENOMIC DNA]</scope>
    <source>
        <strain evidence="1 3">NBRC 103066</strain>
    </source>
</reference>
<organism evidence="2 4">
    <name type="scientific">Frigoribacterium faeni</name>
    <dbReference type="NCBI Taxonomy" id="145483"/>
    <lineage>
        <taxon>Bacteria</taxon>
        <taxon>Bacillati</taxon>
        <taxon>Actinomycetota</taxon>
        <taxon>Actinomycetes</taxon>
        <taxon>Micrococcales</taxon>
        <taxon>Microbacteriaceae</taxon>
        <taxon>Frigoribacterium</taxon>
    </lineage>
</organism>
<dbReference type="RefSeq" id="WP_146856609.1">
    <property type="nucleotide sequence ID" value="NZ_BAAAHR010000004.1"/>
</dbReference>
<comment type="caution">
    <text evidence="2">The sequence shown here is derived from an EMBL/GenBank/DDBJ whole genome shotgun (WGS) entry which is preliminary data.</text>
</comment>
<gene>
    <name evidence="2" type="ORF">FB463_002791</name>
    <name evidence="1" type="ORF">FFA01_25880</name>
</gene>
<protein>
    <recommendedName>
        <fullName evidence="5">NIPSNAP family containing protein</fullName>
    </recommendedName>
</protein>
<sequence>MTSTAEKTIQLRRYELVDGVLDDFVAWFEARIVPAREAEGFTIEFAYADREVNQFVWAVSVPGDAEAFTAVEETYLASDSRAAAFAGEPTRVATSHVRLIEQVI</sequence>
<dbReference type="Proteomes" id="UP000522688">
    <property type="component" value="Unassembled WGS sequence"/>
</dbReference>
<dbReference type="OrthoDB" id="5188748at2"/>
<dbReference type="EMBL" id="JACGWW010000005">
    <property type="protein sequence ID" value="MBA8814518.1"/>
    <property type="molecule type" value="Genomic_DNA"/>
</dbReference>
<dbReference type="Proteomes" id="UP000321154">
    <property type="component" value="Unassembled WGS sequence"/>
</dbReference>
<dbReference type="EMBL" id="BJUV01000032">
    <property type="protein sequence ID" value="GEK84279.1"/>
    <property type="molecule type" value="Genomic_DNA"/>
</dbReference>
<keyword evidence="3" id="KW-1185">Reference proteome</keyword>
<accession>A0A7W3JKK4</accession>
<evidence type="ECO:0000313" key="3">
    <source>
        <dbReference type="Proteomes" id="UP000321154"/>
    </source>
</evidence>
<reference evidence="2 4" key="2">
    <citation type="submission" date="2020-07" db="EMBL/GenBank/DDBJ databases">
        <title>Sequencing the genomes of 1000 actinobacteria strains.</title>
        <authorList>
            <person name="Klenk H.-P."/>
        </authorList>
    </citation>
    <scope>NUCLEOTIDE SEQUENCE [LARGE SCALE GENOMIC DNA]</scope>
    <source>
        <strain evidence="2 4">DSM 10309</strain>
    </source>
</reference>
<dbReference type="AlphaFoldDB" id="A0A7W3JKK4"/>
<name>A0A7W3JKK4_9MICO</name>
<evidence type="ECO:0000313" key="4">
    <source>
        <dbReference type="Proteomes" id="UP000522688"/>
    </source>
</evidence>
<evidence type="ECO:0000313" key="1">
    <source>
        <dbReference type="EMBL" id="GEK84279.1"/>
    </source>
</evidence>
<proteinExistence type="predicted"/>
<evidence type="ECO:0000313" key="2">
    <source>
        <dbReference type="EMBL" id="MBA8814518.1"/>
    </source>
</evidence>
<evidence type="ECO:0008006" key="5">
    <source>
        <dbReference type="Google" id="ProtNLM"/>
    </source>
</evidence>